<dbReference type="AlphaFoldDB" id="A0A6M5YYR6"/>
<evidence type="ECO:0000256" key="1">
    <source>
        <dbReference type="SAM" id="MobiDB-lite"/>
    </source>
</evidence>
<dbReference type="Proteomes" id="UP000503447">
    <property type="component" value="Chromosome"/>
</dbReference>
<feature type="compositionally biased region" description="Basic and acidic residues" evidence="1">
    <location>
        <begin position="20"/>
        <end position="30"/>
    </location>
</feature>
<keyword evidence="3" id="KW-1185">Reference proteome</keyword>
<protein>
    <submittedName>
        <fullName evidence="2">Uncharacterized protein</fullName>
    </submittedName>
</protein>
<dbReference type="EMBL" id="CP053452">
    <property type="protein sequence ID" value="QJW98391.1"/>
    <property type="molecule type" value="Genomic_DNA"/>
</dbReference>
<feature type="region of interest" description="Disordered" evidence="1">
    <location>
        <begin position="1"/>
        <end position="30"/>
    </location>
</feature>
<organism evidence="2 3">
    <name type="scientific">Frigoriglobus tundricola</name>
    <dbReference type="NCBI Taxonomy" id="2774151"/>
    <lineage>
        <taxon>Bacteria</taxon>
        <taxon>Pseudomonadati</taxon>
        <taxon>Planctomycetota</taxon>
        <taxon>Planctomycetia</taxon>
        <taxon>Gemmatales</taxon>
        <taxon>Gemmataceae</taxon>
        <taxon>Frigoriglobus</taxon>
    </lineage>
</organism>
<gene>
    <name evidence="2" type="ORF">FTUN_5981</name>
</gene>
<proteinExistence type="predicted"/>
<name>A0A6M5YYR6_9BACT</name>
<dbReference type="KEGG" id="ftj:FTUN_5981"/>
<reference evidence="3" key="1">
    <citation type="submission" date="2020-05" db="EMBL/GenBank/DDBJ databases">
        <title>Frigoriglobus tundricola gen. nov., sp. nov., a psychrotolerant cellulolytic planctomycete of the family Gemmataceae with two divergent copies of 16S rRNA gene.</title>
        <authorList>
            <person name="Kulichevskaya I.S."/>
            <person name="Ivanova A.A."/>
            <person name="Naumoff D.G."/>
            <person name="Beletsky A.V."/>
            <person name="Rijpstra W.I.C."/>
            <person name="Sinninghe Damste J.S."/>
            <person name="Mardanov A.V."/>
            <person name="Ravin N.V."/>
            <person name="Dedysh S.N."/>
        </authorList>
    </citation>
    <scope>NUCLEOTIDE SEQUENCE [LARGE SCALE GENOMIC DNA]</scope>
    <source>
        <strain evidence="3">PL17</strain>
    </source>
</reference>
<evidence type="ECO:0000313" key="3">
    <source>
        <dbReference type="Proteomes" id="UP000503447"/>
    </source>
</evidence>
<evidence type="ECO:0000313" key="2">
    <source>
        <dbReference type="EMBL" id="QJW98391.1"/>
    </source>
</evidence>
<sequence length="70" mass="7444">MTDDQKTVLDKAQGPPGADAGRDAARRVGRDARRELAAPGRAVACRAGGVEEMQAVLPVVEREVEEAEDE</sequence>
<accession>A0A6M5YYR6</accession>